<comment type="similarity">
    <text evidence="1 3">Belongs to the TPP enzyme family.</text>
</comment>
<organism evidence="7 8">
    <name type="scientific">Hoeflea algicola</name>
    <dbReference type="NCBI Taxonomy" id="2983763"/>
    <lineage>
        <taxon>Bacteria</taxon>
        <taxon>Pseudomonadati</taxon>
        <taxon>Pseudomonadota</taxon>
        <taxon>Alphaproteobacteria</taxon>
        <taxon>Hyphomicrobiales</taxon>
        <taxon>Rhizobiaceae</taxon>
        <taxon>Hoeflea</taxon>
    </lineage>
</organism>
<evidence type="ECO:0000313" key="7">
    <source>
        <dbReference type="EMBL" id="MCY0149655.1"/>
    </source>
</evidence>
<reference evidence="7" key="1">
    <citation type="submission" date="2022-10" db="EMBL/GenBank/DDBJ databases">
        <title>Hoeflea sp. G2-23, isolated from marine algae.</title>
        <authorList>
            <person name="Kristyanto S."/>
            <person name="Kim J.M."/>
            <person name="Jeon C.O."/>
        </authorList>
    </citation>
    <scope>NUCLEOTIDE SEQUENCE</scope>
    <source>
        <strain evidence="7">G2-23</strain>
    </source>
</reference>
<dbReference type="Proteomes" id="UP001073227">
    <property type="component" value="Unassembled WGS sequence"/>
</dbReference>
<evidence type="ECO:0000256" key="3">
    <source>
        <dbReference type="RuleBase" id="RU362132"/>
    </source>
</evidence>
<sequence>MIAHQKMFGDGENMVKAIQLTVGQAIARFLSAQWTERDGVERPLIARACGIFGHGNLSGVGQGFAECGSSIPFHQPFHEQSMLHTAIAYSRGQRRLSTYVCTASVGPGTANMYTGVASATVQRVPVLVLASDHYGARRQGVVLQQLESPQYDLSVADGLRTVSVFFDKITRPEQLVPSLMEAMRVLTSPSEAGAVTLSICQDVQCEVGLFPEEFFEKRVWRIERRVPEAAQVGRVAQLLKAARKPLIISGGGVYYSEAEAELVSFAERFGIPVVETVAGRSTMPGESEFAVGAVGIAGNLAANELATQADLVLAIGTRLTDVVTCSQTLFQNKDVKFASINITGRDTIKLGAEPIVADAREGLAALSAAAAEAGVVPQPAWREEMIKAVRDWTELAEPTLVAKPGALMAQAQALSIVNQAARPNSYVVGAAGSLPGDIAKLWDTRDGKKVHLEFGFSCMTYEIPAGIGLVQAGQENVYVMIGDGTYLMNPNDLLVAARERLKLTVCVFVNHGYQIIRDLQVLTTGSSFSTEFRGRDNAGQLNGAYLDIDIAKNAESLGARVHRAATPEELKEALAAADADPGLNVVVIEVDPHKMSVGTKHSFWDIAPPEMSADPAAQEIRRNYEKRRDELQRHHL</sequence>
<dbReference type="PANTHER" id="PTHR18968">
    <property type="entry name" value="THIAMINE PYROPHOSPHATE ENZYMES"/>
    <property type="match status" value="1"/>
</dbReference>
<keyword evidence="8" id="KW-1185">Reference proteome</keyword>
<name>A0ABT3ZCX2_9HYPH</name>
<dbReference type="InterPro" id="IPR029061">
    <property type="entry name" value="THDP-binding"/>
</dbReference>
<feature type="domain" description="Thiamine pyrophosphate enzyme TPP-binding" evidence="5">
    <location>
        <begin position="431"/>
        <end position="586"/>
    </location>
</feature>
<dbReference type="InterPro" id="IPR045229">
    <property type="entry name" value="TPP_enz"/>
</dbReference>
<dbReference type="SUPFAM" id="SSF52467">
    <property type="entry name" value="DHS-like NAD/FAD-binding domain"/>
    <property type="match status" value="1"/>
</dbReference>
<proteinExistence type="inferred from homology"/>
<dbReference type="Gene3D" id="3.40.50.1220">
    <property type="entry name" value="TPP-binding domain"/>
    <property type="match status" value="1"/>
</dbReference>
<feature type="domain" description="Thiamine pyrophosphate enzyme N-terminal TPP-binding" evidence="6">
    <location>
        <begin position="49"/>
        <end position="139"/>
    </location>
</feature>
<dbReference type="PANTHER" id="PTHR18968:SF9">
    <property type="entry name" value="3D-(3,5_4)-TRIHYDROXYCYCLOHEXANE-1,2-DIONE HYDROLASE"/>
    <property type="match status" value="1"/>
</dbReference>
<dbReference type="InterPro" id="IPR029035">
    <property type="entry name" value="DHS-like_NAD/FAD-binding_dom"/>
</dbReference>
<dbReference type="Pfam" id="PF02776">
    <property type="entry name" value="TPP_enzyme_N"/>
    <property type="match status" value="1"/>
</dbReference>
<dbReference type="SUPFAM" id="SSF52518">
    <property type="entry name" value="Thiamin diphosphate-binding fold (THDP-binding)"/>
    <property type="match status" value="2"/>
</dbReference>
<dbReference type="Gene3D" id="3.40.50.970">
    <property type="match status" value="2"/>
</dbReference>
<dbReference type="EMBL" id="JAOVZR010000001">
    <property type="protein sequence ID" value="MCY0149655.1"/>
    <property type="molecule type" value="Genomic_DNA"/>
</dbReference>
<dbReference type="InterPro" id="IPR012001">
    <property type="entry name" value="Thiamin_PyroP_enz_TPP-bd_dom"/>
</dbReference>
<dbReference type="Pfam" id="PF02775">
    <property type="entry name" value="TPP_enzyme_C"/>
    <property type="match status" value="1"/>
</dbReference>
<comment type="caution">
    <text evidence="7">The sequence shown here is derived from an EMBL/GenBank/DDBJ whole genome shotgun (WGS) entry which is preliminary data.</text>
</comment>
<dbReference type="RefSeq" id="WP_267655102.1">
    <property type="nucleotide sequence ID" value="NZ_JAOVZR010000001.1"/>
</dbReference>
<accession>A0ABT3ZCX2</accession>
<protein>
    <submittedName>
        <fullName evidence="7">Thiamine pyrophosphate-dependent enzyme</fullName>
    </submittedName>
</protein>
<keyword evidence="2 3" id="KW-0786">Thiamine pyrophosphate</keyword>
<evidence type="ECO:0000259" key="5">
    <source>
        <dbReference type="Pfam" id="PF02775"/>
    </source>
</evidence>
<dbReference type="InterPro" id="IPR012000">
    <property type="entry name" value="Thiamin_PyroP_enz_cen_dom"/>
</dbReference>
<evidence type="ECO:0000256" key="2">
    <source>
        <dbReference type="ARBA" id="ARBA00023052"/>
    </source>
</evidence>
<dbReference type="Pfam" id="PF00205">
    <property type="entry name" value="TPP_enzyme_M"/>
    <property type="match status" value="1"/>
</dbReference>
<evidence type="ECO:0000259" key="6">
    <source>
        <dbReference type="Pfam" id="PF02776"/>
    </source>
</evidence>
<evidence type="ECO:0000256" key="1">
    <source>
        <dbReference type="ARBA" id="ARBA00007812"/>
    </source>
</evidence>
<dbReference type="CDD" id="cd07035">
    <property type="entry name" value="TPP_PYR_POX_like"/>
    <property type="match status" value="1"/>
</dbReference>
<dbReference type="InterPro" id="IPR011766">
    <property type="entry name" value="TPP_enzyme_TPP-bd"/>
</dbReference>
<feature type="domain" description="Thiamine pyrophosphate enzyme central" evidence="4">
    <location>
        <begin position="234"/>
        <end position="366"/>
    </location>
</feature>
<evidence type="ECO:0000259" key="4">
    <source>
        <dbReference type="Pfam" id="PF00205"/>
    </source>
</evidence>
<evidence type="ECO:0000313" key="8">
    <source>
        <dbReference type="Proteomes" id="UP001073227"/>
    </source>
</evidence>
<gene>
    <name evidence="7" type="ORF">OEG84_18560</name>
</gene>